<accession>A0A8X6NMQ7</accession>
<proteinExistence type="predicted"/>
<dbReference type="EMBL" id="BMAW01011480">
    <property type="protein sequence ID" value="GFT24036.1"/>
    <property type="molecule type" value="Genomic_DNA"/>
</dbReference>
<gene>
    <name evidence="1" type="ORF">NPIL_676831</name>
</gene>
<comment type="caution">
    <text evidence="1">The sequence shown here is derived from an EMBL/GenBank/DDBJ whole genome shotgun (WGS) entry which is preliminary data.</text>
</comment>
<evidence type="ECO:0000313" key="1">
    <source>
        <dbReference type="EMBL" id="GFT24036.1"/>
    </source>
</evidence>
<sequence>MVFGLLKPKGGCVLDYLASYWVSIRRSTARFSMCTMVDTGWEVFSDVRVTNSLWERLWLQMVTTDNSTNGCSGKSAYVDCAKATWLKTCCICTYAVAAGKTLATCARRQWLPKAKRRAFKTFASFCSIYRRFMHENFATRCGYWPGKTSFRFPSFLF</sequence>
<evidence type="ECO:0000313" key="2">
    <source>
        <dbReference type="Proteomes" id="UP000887013"/>
    </source>
</evidence>
<dbReference type="AlphaFoldDB" id="A0A8X6NMQ7"/>
<reference evidence="1" key="1">
    <citation type="submission" date="2020-08" db="EMBL/GenBank/DDBJ databases">
        <title>Multicomponent nature underlies the extraordinary mechanical properties of spider dragline silk.</title>
        <authorList>
            <person name="Kono N."/>
            <person name="Nakamura H."/>
            <person name="Mori M."/>
            <person name="Yoshida Y."/>
            <person name="Ohtoshi R."/>
            <person name="Malay A.D."/>
            <person name="Moran D.A.P."/>
            <person name="Tomita M."/>
            <person name="Numata K."/>
            <person name="Arakawa K."/>
        </authorList>
    </citation>
    <scope>NUCLEOTIDE SEQUENCE</scope>
</reference>
<keyword evidence="2" id="KW-1185">Reference proteome</keyword>
<dbReference type="Proteomes" id="UP000887013">
    <property type="component" value="Unassembled WGS sequence"/>
</dbReference>
<protein>
    <submittedName>
        <fullName evidence="1">Uncharacterized protein</fullName>
    </submittedName>
</protein>
<organism evidence="1 2">
    <name type="scientific">Nephila pilipes</name>
    <name type="common">Giant wood spider</name>
    <name type="synonym">Nephila maculata</name>
    <dbReference type="NCBI Taxonomy" id="299642"/>
    <lineage>
        <taxon>Eukaryota</taxon>
        <taxon>Metazoa</taxon>
        <taxon>Ecdysozoa</taxon>
        <taxon>Arthropoda</taxon>
        <taxon>Chelicerata</taxon>
        <taxon>Arachnida</taxon>
        <taxon>Araneae</taxon>
        <taxon>Araneomorphae</taxon>
        <taxon>Entelegynae</taxon>
        <taxon>Araneoidea</taxon>
        <taxon>Nephilidae</taxon>
        <taxon>Nephila</taxon>
    </lineage>
</organism>
<name>A0A8X6NMQ7_NEPPI</name>